<feature type="compositionally biased region" description="Pro residues" evidence="1">
    <location>
        <begin position="166"/>
        <end position="182"/>
    </location>
</feature>
<evidence type="ECO:0000256" key="1">
    <source>
        <dbReference type="SAM" id="MobiDB-lite"/>
    </source>
</evidence>
<proteinExistence type="predicted"/>
<dbReference type="RefSeq" id="XP_020109917.1">
    <property type="nucleotide sequence ID" value="XM_020254328.1"/>
</dbReference>
<dbReference type="AlphaFoldDB" id="A0A6P5GQ43"/>
<evidence type="ECO:0000313" key="3">
    <source>
        <dbReference type="RefSeq" id="XP_020109917.1"/>
    </source>
</evidence>
<evidence type="ECO:0000313" key="2">
    <source>
        <dbReference type="Proteomes" id="UP000515123"/>
    </source>
</evidence>
<feature type="region of interest" description="Disordered" evidence="1">
    <location>
        <begin position="1"/>
        <end position="182"/>
    </location>
</feature>
<reference evidence="3" key="2">
    <citation type="submission" date="2025-08" db="UniProtKB">
        <authorList>
            <consortium name="RefSeq"/>
        </authorList>
    </citation>
    <scope>IDENTIFICATION</scope>
    <source>
        <tissue evidence="3">Leaf</tissue>
    </source>
</reference>
<name>A0A6P5GQ43_ANACO</name>
<protein>
    <submittedName>
        <fullName evidence="3">Neural Wiskott-Aldrich syndrome protein-like</fullName>
    </submittedName>
</protein>
<feature type="compositionally biased region" description="Low complexity" evidence="1">
    <location>
        <begin position="76"/>
        <end position="86"/>
    </location>
</feature>
<feature type="compositionally biased region" description="Acidic residues" evidence="1">
    <location>
        <begin position="9"/>
        <end position="18"/>
    </location>
</feature>
<dbReference type="GeneID" id="109725227"/>
<gene>
    <name evidence="3" type="primary">LOC109725227</name>
</gene>
<dbReference type="Proteomes" id="UP000515123">
    <property type="component" value="Linkage group 19"/>
</dbReference>
<accession>A0A6P5GQ43</accession>
<reference evidence="2" key="1">
    <citation type="journal article" date="2015" name="Nat. Genet.">
        <title>The pineapple genome and the evolution of CAM photosynthesis.</title>
        <authorList>
            <person name="Ming R."/>
            <person name="VanBuren R."/>
            <person name="Wai C.M."/>
            <person name="Tang H."/>
            <person name="Schatz M.C."/>
            <person name="Bowers J.E."/>
            <person name="Lyons E."/>
            <person name="Wang M.L."/>
            <person name="Chen J."/>
            <person name="Biggers E."/>
            <person name="Zhang J."/>
            <person name="Huang L."/>
            <person name="Zhang L."/>
            <person name="Miao W."/>
            <person name="Zhang J."/>
            <person name="Ye Z."/>
            <person name="Miao C."/>
            <person name="Lin Z."/>
            <person name="Wang H."/>
            <person name="Zhou H."/>
            <person name="Yim W.C."/>
            <person name="Priest H.D."/>
            <person name="Zheng C."/>
            <person name="Woodhouse M."/>
            <person name="Edger P.P."/>
            <person name="Guyot R."/>
            <person name="Guo H.B."/>
            <person name="Guo H."/>
            <person name="Zheng G."/>
            <person name="Singh R."/>
            <person name="Sharma A."/>
            <person name="Min X."/>
            <person name="Zheng Y."/>
            <person name="Lee H."/>
            <person name="Gurtowski J."/>
            <person name="Sedlazeck F.J."/>
            <person name="Harkess A."/>
            <person name="McKain M.R."/>
            <person name="Liao Z."/>
            <person name="Fang J."/>
            <person name="Liu J."/>
            <person name="Zhang X."/>
            <person name="Zhang Q."/>
            <person name="Hu W."/>
            <person name="Qin Y."/>
            <person name="Wang K."/>
            <person name="Chen L.Y."/>
            <person name="Shirley N."/>
            <person name="Lin Y.R."/>
            <person name="Liu L.Y."/>
            <person name="Hernandez A.G."/>
            <person name="Wright C.L."/>
            <person name="Bulone V."/>
            <person name="Tuskan G.A."/>
            <person name="Heath K."/>
            <person name="Zee F."/>
            <person name="Moore P.H."/>
            <person name="Sunkar R."/>
            <person name="Leebens-Mack J.H."/>
            <person name="Mockler T."/>
            <person name="Bennetzen J.L."/>
            <person name="Freeling M."/>
            <person name="Sankoff D."/>
            <person name="Paterson A.H."/>
            <person name="Zhu X."/>
            <person name="Yang X."/>
            <person name="Smith J.A."/>
            <person name="Cushman J.C."/>
            <person name="Paull R.E."/>
            <person name="Yu Q."/>
        </authorList>
    </citation>
    <scope>NUCLEOTIDE SEQUENCE [LARGE SCALE GENOMIC DNA]</scope>
    <source>
        <strain evidence="2">cv. F153</strain>
    </source>
</reference>
<organism evidence="2 3">
    <name type="scientific">Ananas comosus</name>
    <name type="common">Pineapple</name>
    <name type="synonym">Ananas ananas</name>
    <dbReference type="NCBI Taxonomy" id="4615"/>
    <lineage>
        <taxon>Eukaryota</taxon>
        <taxon>Viridiplantae</taxon>
        <taxon>Streptophyta</taxon>
        <taxon>Embryophyta</taxon>
        <taxon>Tracheophyta</taxon>
        <taxon>Spermatophyta</taxon>
        <taxon>Magnoliopsida</taxon>
        <taxon>Liliopsida</taxon>
        <taxon>Poales</taxon>
        <taxon>Bromeliaceae</taxon>
        <taxon>Bromelioideae</taxon>
        <taxon>Ananas</taxon>
    </lineage>
</organism>
<keyword evidence="2" id="KW-1185">Reference proteome</keyword>
<sequence length="182" mass="18649">MGVGGEVGNDNEGEGEVAEEGKGVFVGADRNVGEGEAVEEGETTRRRGGGSPDPSASLSADRRRPEPPGAPPLPLQPLLHPAASQPEPRPGLTRGLPARSHRMSLLPPPSSESRRPSPQVAGAPAGRHRRLGRQQSPQPELRSLCALSSAPQPPGVASAAVSCVPPDLPGRSPPPFGPSPPP</sequence>